<organism evidence="1 2">
    <name type="scientific">Pandoraea fibrosis</name>
    <dbReference type="NCBI Taxonomy" id="1891094"/>
    <lineage>
        <taxon>Bacteria</taxon>
        <taxon>Pseudomonadati</taxon>
        <taxon>Pseudomonadota</taxon>
        <taxon>Betaproteobacteria</taxon>
        <taxon>Burkholderiales</taxon>
        <taxon>Burkholderiaceae</taxon>
        <taxon>Pandoraea</taxon>
    </lineage>
</organism>
<protein>
    <submittedName>
        <fullName evidence="1">Uncharacterized protein</fullName>
    </submittedName>
</protein>
<dbReference type="EMBL" id="CABPRW010000001">
    <property type="protein sequence ID" value="VVD64064.1"/>
    <property type="molecule type" value="Genomic_DNA"/>
</dbReference>
<dbReference type="AlphaFoldDB" id="A0A5E4RNJ3"/>
<name>A0A5E4RNJ3_9BURK</name>
<evidence type="ECO:0000313" key="2">
    <source>
        <dbReference type="Proteomes" id="UP000382577"/>
    </source>
</evidence>
<sequence length="64" mass="7174">MAIDPHWFLYAGYVPPDSAKLFSVAAVAYAIGLSRRSLATQLAQHRRIARWFCLPGHGEYKSPN</sequence>
<evidence type="ECO:0000313" key="1">
    <source>
        <dbReference type="EMBL" id="VVD64064.1"/>
    </source>
</evidence>
<reference evidence="1 2" key="1">
    <citation type="submission" date="2019-08" db="EMBL/GenBank/DDBJ databases">
        <authorList>
            <person name="Peeters C."/>
        </authorList>
    </citation>
    <scope>NUCLEOTIDE SEQUENCE [LARGE SCALE GENOMIC DNA]</scope>
    <source>
        <strain evidence="1 2">LMG 31113</strain>
    </source>
</reference>
<accession>A0A5E4RNJ3</accession>
<gene>
    <name evidence="1" type="ORF">PFI31113_00260</name>
</gene>
<proteinExistence type="predicted"/>
<dbReference type="Proteomes" id="UP000382577">
    <property type="component" value="Unassembled WGS sequence"/>
</dbReference>